<organism evidence="12 13">
    <name type="scientific">Patella caerulea</name>
    <name type="common">Rayed Mediterranean limpet</name>
    <dbReference type="NCBI Taxonomy" id="87958"/>
    <lineage>
        <taxon>Eukaryota</taxon>
        <taxon>Metazoa</taxon>
        <taxon>Spiralia</taxon>
        <taxon>Lophotrochozoa</taxon>
        <taxon>Mollusca</taxon>
        <taxon>Gastropoda</taxon>
        <taxon>Patellogastropoda</taxon>
        <taxon>Patelloidea</taxon>
        <taxon>Patellidae</taxon>
        <taxon>Patella</taxon>
    </lineage>
</organism>
<keyword evidence="5 11" id="KW-0812">Transmembrane</keyword>
<evidence type="ECO:0000256" key="5">
    <source>
        <dbReference type="ARBA" id="ARBA00022692"/>
    </source>
</evidence>
<dbReference type="AlphaFoldDB" id="A0AAN8PQ35"/>
<accession>A0AAN8PQ35</accession>
<dbReference type="PANTHER" id="PTHR11214:SF314">
    <property type="entry name" value="HEXOSYLTRANSFERASE"/>
    <property type="match status" value="1"/>
</dbReference>
<comment type="similarity">
    <text evidence="2 11">Belongs to the glycosyltransferase 31 family.</text>
</comment>
<dbReference type="Proteomes" id="UP001347796">
    <property type="component" value="Unassembled WGS sequence"/>
</dbReference>
<evidence type="ECO:0000256" key="8">
    <source>
        <dbReference type="ARBA" id="ARBA00023034"/>
    </source>
</evidence>
<keyword evidence="13" id="KW-1185">Reference proteome</keyword>
<proteinExistence type="inferred from homology"/>
<dbReference type="EC" id="2.4.1.-" evidence="11"/>
<dbReference type="EMBL" id="JAZGQO010000007">
    <property type="protein sequence ID" value="KAK6181482.1"/>
    <property type="molecule type" value="Genomic_DNA"/>
</dbReference>
<keyword evidence="10" id="KW-0325">Glycoprotein</keyword>
<sequence>MFGNIDQKDSWLKRVCCALPRFSLVWHCLSGVFILCLIINGILYLQNSLSPKSHYPGIETEKPKRTDISTERTAETIINPHNYSYILNQPGACHANTVLIMMVCTSMKNFQEREAIRNTWGAVGRDTKSNITVLFLVGSGGSEDLQKQISNESNHYKDIIQESFIDSYRNLSIKSQAMLKWINSFCLTAKYALKTDDDMYVNVPNLLRALNKQTLEKFILGFIFVNAPPNQNKKSKWYTSRKDFSEKTYPRYTSGTAYSMSVKAVPELYKASLMIKLFWLEDIYITGLCARRAKIPQINDWGFHYTKPATTGCAYRNTITGHQNTIQEMYKIHKELLDPKLKC</sequence>
<dbReference type="GO" id="GO:0016758">
    <property type="term" value="F:hexosyltransferase activity"/>
    <property type="evidence" value="ECO:0007669"/>
    <property type="project" value="InterPro"/>
</dbReference>
<comment type="caution">
    <text evidence="12">The sequence shown here is derived from an EMBL/GenBank/DDBJ whole genome shotgun (WGS) entry which is preliminary data.</text>
</comment>
<evidence type="ECO:0000256" key="1">
    <source>
        <dbReference type="ARBA" id="ARBA00004323"/>
    </source>
</evidence>
<evidence type="ECO:0000256" key="11">
    <source>
        <dbReference type="RuleBase" id="RU363063"/>
    </source>
</evidence>
<keyword evidence="9 11" id="KW-0472">Membrane</keyword>
<keyword evidence="6 11" id="KW-0735">Signal-anchor</keyword>
<reference evidence="12 13" key="1">
    <citation type="submission" date="2024-01" db="EMBL/GenBank/DDBJ databases">
        <title>The genome of the rayed Mediterranean limpet Patella caerulea (Linnaeus, 1758).</title>
        <authorList>
            <person name="Anh-Thu Weber A."/>
            <person name="Halstead-Nussloch G."/>
        </authorList>
    </citation>
    <scope>NUCLEOTIDE SEQUENCE [LARGE SCALE GENOMIC DNA]</scope>
    <source>
        <strain evidence="12">AATW-2023a</strain>
        <tissue evidence="12">Whole specimen</tissue>
    </source>
</reference>
<dbReference type="GO" id="GO:0006493">
    <property type="term" value="P:protein O-linked glycosylation"/>
    <property type="evidence" value="ECO:0007669"/>
    <property type="project" value="TreeGrafter"/>
</dbReference>
<dbReference type="FunFam" id="3.90.550.50:FF:000001">
    <property type="entry name" value="Hexosyltransferase"/>
    <property type="match status" value="1"/>
</dbReference>
<keyword evidence="4" id="KW-0808">Transferase</keyword>
<evidence type="ECO:0000256" key="4">
    <source>
        <dbReference type="ARBA" id="ARBA00022679"/>
    </source>
</evidence>
<dbReference type="InterPro" id="IPR002659">
    <property type="entry name" value="Glyco_trans_31"/>
</dbReference>
<keyword evidence="7 11" id="KW-1133">Transmembrane helix</keyword>
<dbReference type="Gene3D" id="3.90.550.50">
    <property type="match status" value="1"/>
</dbReference>
<feature type="transmembrane region" description="Helical" evidence="11">
    <location>
        <begin position="24"/>
        <end position="45"/>
    </location>
</feature>
<dbReference type="PANTHER" id="PTHR11214">
    <property type="entry name" value="BETA-1,3-N-ACETYLGLUCOSAMINYLTRANSFERASE"/>
    <property type="match status" value="1"/>
</dbReference>
<evidence type="ECO:0000313" key="12">
    <source>
        <dbReference type="EMBL" id="KAK6181482.1"/>
    </source>
</evidence>
<keyword evidence="3 11" id="KW-0328">Glycosyltransferase</keyword>
<name>A0AAN8PQ35_PATCE</name>
<evidence type="ECO:0000256" key="2">
    <source>
        <dbReference type="ARBA" id="ARBA00008661"/>
    </source>
</evidence>
<evidence type="ECO:0000256" key="7">
    <source>
        <dbReference type="ARBA" id="ARBA00022989"/>
    </source>
</evidence>
<evidence type="ECO:0000256" key="10">
    <source>
        <dbReference type="ARBA" id="ARBA00023180"/>
    </source>
</evidence>
<dbReference type="Pfam" id="PF01762">
    <property type="entry name" value="Galactosyl_T"/>
    <property type="match status" value="1"/>
</dbReference>
<gene>
    <name evidence="12" type="ORF">SNE40_009324</name>
</gene>
<evidence type="ECO:0000256" key="6">
    <source>
        <dbReference type="ARBA" id="ARBA00022968"/>
    </source>
</evidence>
<keyword evidence="8 11" id="KW-0333">Golgi apparatus</keyword>
<comment type="subcellular location">
    <subcellularLocation>
        <location evidence="1 11">Golgi apparatus membrane</location>
        <topology evidence="1 11">Single-pass type II membrane protein</topology>
    </subcellularLocation>
</comment>
<protein>
    <recommendedName>
        <fullName evidence="11">Hexosyltransferase</fullName>
        <ecNumber evidence="11">2.4.1.-</ecNumber>
    </recommendedName>
</protein>
<evidence type="ECO:0000256" key="9">
    <source>
        <dbReference type="ARBA" id="ARBA00023136"/>
    </source>
</evidence>
<evidence type="ECO:0000313" key="13">
    <source>
        <dbReference type="Proteomes" id="UP001347796"/>
    </source>
</evidence>
<evidence type="ECO:0000256" key="3">
    <source>
        <dbReference type="ARBA" id="ARBA00022676"/>
    </source>
</evidence>
<dbReference type="GO" id="GO:0000139">
    <property type="term" value="C:Golgi membrane"/>
    <property type="evidence" value="ECO:0007669"/>
    <property type="project" value="UniProtKB-SubCell"/>
</dbReference>